<dbReference type="KEGG" id="crw:CROST_046510"/>
<evidence type="ECO:0000313" key="2">
    <source>
        <dbReference type="Proteomes" id="UP000190951"/>
    </source>
</evidence>
<keyword evidence="2" id="KW-1185">Reference proteome</keyword>
<evidence type="ECO:0000313" key="1">
    <source>
        <dbReference type="EMBL" id="URZ13873.1"/>
    </source>
</evidence>
<sequence>MKKIYKRILIGGTTLALITGIMYLGIGANKINSNLNSTIVSKSIYGNRKALKRSLPNIVIYSSESGEDYPSGKRVTDIGKLLNIKLKKKGLKSTFINNPIITKKVMLSYSDYSKTYENTRNLIKQNIKNYNKCILLDIYRDKGVSKNNTEISLVTNTPNYTKNRKFAEALITQLDKLKRPTNICPFVLDETKFNQDLSDKSMMLGIGNIKSSDSELNKLVDLISTAFKNLNYK</sequence>
<dbReference type="Proteomes" id="UP000190951">
    <property type="component" value="Plasmid p330"/>
</dbReference>
<reference evidence="1 2" key="1">
    <citation type="submission" date="2022-04" db="EMBL/GenBank/DDBJ databases">
        <title>Genome sequence of C. roseum typestrain.</title>
        <authorList>
            <person name="Poehlein A."/>
            <person name="Schoch T."/>
            <person name="Duerre P."/>
            <person name="Daniel R."/>
        </authorList>
    </citation>
    <scope>NUCLEOTIDE SEQUENCE [LARGE SCALE GENOMIC DNA]</scope>
    <source>
        <strain evidence="1 2">DSM 7320</strain>
        <plasmid evidence="1 2">p330</plasmid>
    </source>
</reference>
<protein>
    <submittedName>
        <fullName evidence="1">Uncharacterized protein</fullName>
    </submittedName>
</protein>
<dbReference type="InterPro" id="IPR010897">
    <property type="entry name" value="Spore_II_P"/>
</dbReference>
<dbReference type="AlphaFoldDB" id="A0A1S8LZS4"/>
<keyword evidence="1" id="KW-0614">Plasmid</keyword>
<dbReference type="EMBL" id="CP096984">
    <property type="protein sequence ID" value="URZ13873.1"/>
    <property type="molecule type" value="Genomic_DNA"/>
</dbReference>
<gene>
    <name evidence="1" type="ORF">CROST_046510</name>
</gene>
<organism evidence="1 2">
    <name type="scientific">Clostridium felsineum</name>
    <dbReference type="NCBI Taxonomy" id="36839"/>
    <lineage>
        <taxon>Bacteria</taxon>
        <taxon>Bacillati</taxon>
        <taxon>Bacillota</taxon>
        <taxon>Clostridia</taxon>
        <taxon>Eubacteriales</taxon>
        <taxon>Clostridiaceae</taxon>
        <taxon>Clostridium</taxon>
    </lineage>
</organism>
<geneLocation type="plasmid" evidence="1 2">
    <name>p330</name>
</geneLocation>
<dbReference type="Pfam" id="PF07454">
    <property type="entry name" value="SpoIIP"/>
    <property type="match status" value="1"/>
</dbReference>
<proteinExistence type="predicted"/>
<dbReference type="RefSeq" id="WP_077834641.1">
    <property type="nucleotide sequence ID" value="NZ_CP096984.1"/>
</dbReference>
<accession>A0A1S8LZS4</accession>
<dbReference type="STRING" id="84029.CROST_34500"/>
<name>A0A1S8LZS4_9CLOT</name>